<organism evidence="2">
    <name type="scientific">Arundo donax</name>
    <name type="common">Giant reed</name>
    <name type="synonym">Donax arundinaceus</name>
    <dbReference type="NCBI Taxonomy" id="35708"/>
    <lineage>
        <taxon>Eukaryota</taxon>
        <taxon>Viridiplantae</taxon>
        <taxon>Streptophyta</taxon>
        <taxon>Embryophyta</taxon>
        <taxon>Tracheophyta</taxon>
        <taxon>Spermatophyta</taxon>
        <taxon>Magnoliopsida</taxon>
        <taxon>Liliopsida</taxon>
        <taxon>Poales</taxon>
        <taxon>Poaceae</taxon>
        <taxon>PACMAD clade</taxon>
        <taxon>Arundinoideae</taxon>
        <taxon>Arundineae</taxon>
        <taxon>Arundo</taxon>
    </lineage>
</organism>
<feature type="compositionally biased region" description="Basic and acidic residues" evidence="1">
    <location>
        <begin position="167"/>
        <end position="176"/>
    </location>
</feature>
<name>A0A0A9G0Y7_ARUDO</name>
<evidence type="ECO:0000256" key="1">
    <source>
        <dbReference type="SAM" id="MobiDB-lite"/>
    </source>
</evidence>
<feature type="region of interest" description="Disordered" evidence="1">
    <location>
        <begin position="130"/>
        <end position="176"/>
    </location>
</feature>
<feature type="region of interest" description="Disordered" evidence="1">
    <location>
        <begin position="17"/>
        <end position="110"/>
    </location>
</feature>
<proteinExistence type="predicted"/>
<sequence>MQLCSYALAAAAAAAASTRHHLHANRLPSATARRGEKSDVPHLDRTPAPSSPGLQDVAPPCRRLTSCRQPVARSPGSSVDLPTPPSRAGRKQTPKMETTPSGERIRRDESGEDARAVCLTINVRLSRALSPSSRACGFPRRAGGCGDEGRRGGWRGSRRRRACPDPCGERRQGGGG</sequence>
<reference evidence="2" key="1">
    <citation type="submission" date="2014-09" db="EMBL/GenBank/DDBJ databases">
        <authorList>
            <person name="Magalhaes I.L.F."/>
            <person name="Oliveira U."/>
            <person name="Santos F.R."/>
            <person name="Vidigal T.H.D.A."/>
            <person name="Brescovit A.D."/>
            <person name="Santos A.J."/>
        </authorList>
    </citation>
    <scope>NUCLEOTIDE SEQUENCE</scope>
    <source>
        <tissue evidence="2">Shoot tissue taken approximately 20 cm above the soil surface</tissue>
    </source>
</reference>
<dbReference type="AlphaFoldDB" id="A0A0A9G0Y7"/>
<reference evidence="2" key="2">
    <citation type="journal article" date="2015" name="Data Brief">
        <title>Shoot transcriptome of the giant reed, Arundo donax.</title>
        <authorList>
            <person name="Barrero R.A."/>
            <person name="Guerrero F.D."/>
            <person name="Moolhuijzen P."/>
            <person name="Goolsby J.A."/>
            <person name="Tidwell J."/>
            <person name="Bellgard S.E."/>
            <person name="Bellgard M.I."/>
        </authorList>
    </citation>
    <scope>NUCLEOTIDE SEQUENCE</scope>
    <source>
        <tissue evidence="2">Shoot tissue taken approximately 20 cm above the soil surface</tissue>
    </source>
</reference>
<protein>
    <submittedName>
        <fullName evidence="2">Uncharacterized protein</fullName>
    </submittedName>
</protein>
<dbReference type="EMBL" id="GBRH01179131">
    <property type="protein sequence ID" value="JAE18765.1"/>
    <property type="molecule type" value="Transcribed_RNA"/>
</dbReference>
<feature type="compositionally biased region" description="Basic and acidic residues" evidence="1">
    <location>
        <begin position="33"/>
        <end position="45"/>
    </location>
</feature>
<evidence type="ECO:0000313" key="2">
    <source>
        <dbReference type="EMBL" id="JAE18765.1"/>
    </source>
</evidence>
<accession>A0A0A9G0Y7</accession>
<feature type="compositionally biased region" description="Basic residues" evidence="1">
    <location>
        <begin position="152"/>
        <end position="161"/>
    </location>
</feature>